<keyword evidence="5" id="KW-1185">Reference proteome</keyword>
<dbReference type="PANTHER" id="PTHR46268:SF6">
    <property type="entry name" value="UNIVERSAL STRESS PROTEIN UP12"/>
    <property type="match status" value="1"/>
</dbReference>
<reference evidence="5" key="1">
    <citation type="submission" date="2015-07" db="EMBL/GenBank/DDBJ databases">
        <title>Draft genome sequence of Streptomyces sp. CMAA 1322, a bacterium isolated from Caatinga biome, from dry forest semiarid of Brazil.</title>
        <authorList>
            <person name="Santos S.N."/>
            <person name="Gacesa R."/>
            <person name="Taketani R.G."/>
            <person name="Long P.F."/>
            <person name="Melo I.S."/>
        </authorList>
    </citation>
    <scope>NUCLEOTIDE SEQUENCE [LARGE SCALE GENOMIC DNA]</scope>
    <source>
        <strain evidence="5">CMAA 1322</strain>
    </source>
</reference>
<dbReference type="AlphaFoldDB" id="A0A0K9XG40"/>
<evidence type="ECO:0000256" key="1">
    <source>
        <dbReference type="ARBA" id="ARBA00008791"/>
    </source>
</evidence>
<dbReference type="RefSeq" id="WP_049716212.1">
    <property type="nucleotide sequence ID" value="NZ_LFXA01000007.1"/>
</dbReference>
<accession>A0A0K9XG40</accession>
<feature type="region of interest" description="Disordered" evidence="2">
    <location>
        <begin position="150"/>
        <end position="175"/>
    </location>
</feature>
<evidence type="ECO:0000313" key="5">
    <source>
        <dbReference type="Proteomes" id="UP000037288"/>
    </source>
</evidence>
<dbReference type="Proteomes" id="UP000037288">
    <property type="component" value="Unassembled WGS sequence"/>
</dbReference>
<dbReference type="Gene3D" id="3.40.50.12370">
    <property type="match status" value="1"/>
</dbReference>
<dbReference type="SUPFAM" id="SSF52402">
    <property type="entry name" value="Adenine nucleotide alpha hydrolases-like"/>
    <property type="match status" value="1"/>
</dbReference>
<evidence type="ECO:0000313" key="4">
    <source>
        <dbReference type="EMBL" id="KNB52350.1"/>
    </source>
</evidence>
<gene>
    <name evidence="4" type="ORF">AC230_12540</name>
</gene>
<organism evidence="4 5">
    <name type="scientific">Streptomyces caatingaensis</name>
    <dbReference type="NCBI Taxonomy" id="1678637"/>
    <lineage>
        <taxon>Bacteria</taxon>
        <taxon>Bacillati</taxon>
        <taxon>Actinomycetota</taxon>
        <taxon>Actinomycetes</taxon>
        <taxon>Kitasatosporales</taxon>
        <taxon>Streptomycetaceae</taxon>
        <taxon>Streptomyces</taxon>
    </lineage>
</organism>
<sequence>MNHSVRRVVVGVDGSASSLAAFRQAVSEARRHGAELRPVFIYSSPQGDYVDMLWPPDEETARELAHQAREDLHDACVCALGGEPDGVRCSPAVVRGQAGPALVASAAEDGDLLVVGGGSHGAVHRFLTGSVSRYCVRHAHAPVLVVPAAGAARHRARDRAPERRRTPAGTASREG</sequence>
<protein>
    <recommendedName>
        <fullName evidence="3">UspA domain-containing protein</fullName>
    </recommendedName>
</protein>
<dbReference type="EMBL" id="LFXA01000007">
    <property type="protein sequence ID" value="KNB52350.1"/>
    <property type="molecule type" value="Genomic_DNA"/>
</dbReference>
<feature type="domain" description="UspA" evidence="3">
    <location>
        <begin position="6"/>
        <end position="147"/>
    </location>
</feature>
<dbReference type="OrthoDB" id="3472822at2"/>
<name>A0A0K9XG40_9ACTN</name>
<dbReference type="PATRIC" id="fig|1678637.3.peg.2704"/>
<proteinExistence type="inferred from homology"/>
<dbReference type="PRINTS" id="PR01438">
    <property type="entry name" value="UNVRSLSTRESS"/>
</dbReference>
<dbReference type="CDD" id="cd00293">
    <property type="entry name" value="USP-like"/>
    <property type="match status" value="1"/>
</dbReference>
<evidence type="ECO:0000256" key="2">
    <source>
        <dbReference type="SAM" id="MobiDB-lite"/>
    </source>
</evidence>
<evidence type="ECO:0000259" key="3">
    <source>
        <dbReference type="Pfam" id="PF00582"/>
    </source>
</evidence>
<comment type="similarity">
    <text evidence="1">Belongs to the universal stress protein A family.</text>
</comment>
<dbReference type="STRING" id="1678637.AC230_12540"/>
<dbReference type="InterPro" id="IPR006015">
    <property type="entry name" value="Universal_stress_UspA"/>
</dbReference>
<dbReference type="Pfam" id="PF00582">
    <property type="entry name" value="Usp"/>
    <property type="match status" value="1"/>
</dbReference>
<comment type="caution">
    <text evidence="4">The sequence shown here is derived from an EMBL/GenBank/DDBJ whole genome shotgun (WGS) entry which is preliminary data.</text>
</comment>
<dbReference type="PANTHER" id="PTHR46268">
    <property type="entry name" value="STRESS RESPONSE PROTEIN NHAX"/>
    <property type="match status" value="1"/>
</dbReference>
<dbReference type="InterPro" id="IPR006016">
    <property type="entry name" value="UspA"/>
</dbReference>